<dbReference type="Proteomes" id="UP000823910">
    <property type="component" value="Unassembled WGS sequence"/>
</dbReference>
<name>A0A9D2MY97_9FIRM</name>
<dbReference type="InterPro" id="IPR014194">
    <property type="entry name" value="Spore_III_AE"/>
</dbReference>
<dbReference type="Pfam" id="PF09546">
    <property type="entry name" value="Spore_III_AE"/>
    <property type="match status" value="1"/>
</dbReference>
<feature type="transmembrane region" description="Helical" evidence="2">
    <location>
        <begin position="306"/>
        <end position="331"/>
    </location>
</feature>
<feature type="transmembrane region" description="Helical" evidence="2">
    <location>
        <begin position="201"/>
        <end position="229"/>
    </location>
</feature>
<keyword evidence="2" id="KW-0472">Membrane</keyword>
<keyword evidence="2" id="KW-0812">Transmembrane</keyword>
<feature type="signal peptide" evidence="3">
    <location>
        <begin position="1"/>
        <end position="29"/>
    </location>
</feature>
<feature type="transmembrane region" description="Helical" evidence="2">
    <location>
        <begin position="274"/>
        <end position="294"/>
    </location>
</feature>
<feature type="chain" id="PRO_5039019019" evidence="3">
    <location>
        <begin position="30"/>
        <end position="419"/>
    </location>
</feature>
<evidence type="ECO:0000256" key="3">
    <source>
        <dbReference type="SAM" id="SignalP"/>
    </source>
</evidence>
<gene>
    <name evidence="4" type="ORF">H9704_05340</name>
</gene>
<accession>A0A9D2MY97</accession>
<feature type="region of interest" description="Disordered" evidence="1">
    <location>
        <begin position="37"/>
        <end position="59"/>
    </location>
</feature>
<feature type="transmembrane region" description="Helical" evidence="2">
    <location>
        <begin position="160"/>
        <end position="181"/>
    </location>
</feature>
<dbReference type="AlphaFoldDB" id="A0A9D2MY97"/>
<protein>
    <submittedName>
        <fullName evidence="4">Stage III sporulation protein AE</fullName>
    </submittedName>
</protein>
<evidence type="ECO:0000313" key="5">
    <source>
        <dbReference type="Proteomes" id="UP000823910"/>
    </source>
</evidence>
<reference evidence="4" key="1">
    <citation type="journal article" date="2021" name="PeerJ">
        <title>Extensive microbial diversity within the chicken gut microbiome revealed by metagenomics and culture.</title>
        <authorList>
            <person name="Gilroy R."/>
            <person name="Ravi A."/>
            <person name="Getino M."/>
            <person name="Pursley I."/>
            <person name="Horton D.L."/>
            <person name="Alikhan N.F."/>
            <person name="Baker D."/>
            <person name="Gharbi K."/>
            <person name="Hall N."/>
            <person name="Watson M."/>
            <person name="Adriaenssens E.M."/>
            <person name="Foster-Nyarko E."/>
            <person name="Jarju S."/>
            <person name="Secka A."/>
            <person name="Antonio M."/>
            <person name="Oren A."/>
            <person name="Chaudhuri R.R."/>
            <person name="La Ragione R."/>
            <person name="Hildebrand F."/>
            <person name="Pallen M.J."/>
        </authorList>
    </citation>
    <scope>NUCLEOTIDE SEQUENCE</scope>
    <source>
        <strain evidence="4">CHK180-15479</strain>
    </source>
</reference>
<evidence type="ECO:0000313" key="4">
    <source>
        <dbReference type="EMBL" id="HJC05564.1"/>
    </source>
</evidence>
<reference evidence="4" key="2">
    <citation type="submission" date="2021-04" db="EMBL/GenBank/DDBJ databases">
        <authorList>
            <person name="Gilroy R."/>
        </authorList>
    </citation>
    <scope>NUCLEOTIDE SEQUENCE</scope>
    <source>
        <strain evidence="4">CHK180-15479</strain>
    </source>
</reference>
<proteinExistence type="predicted"/>
<sequence>MQGRIRTAALSVLLAVGFLFLGCVPASWAGQAAAVGVSGKSGNGGEPPGESTPPDENLPADLDSLPGLLGIEEELGALDQFLGDAGGAGPSGSFWDIVKKAASGDADGLLLLVGQRIEELFLGEMLAGGKLLAQAASIGILGAVFTHISSAFKGRQVSDAGFFACYLLLFACLAASFLASLDTAARSLDQILEFMRLLMPAYFLAVAFAGGSMTALAMYEVCLGAVALVQWLCGDILLSLVKIYVLLILGSHAVKEPFLTKLTGLLEQVVDWSLKTLVGLVAGFHLIQALVLPYADGAAQAGARRLLELVPGLGAGAGAVAQMVLGSGVLIKNSIGTAGAIILGLLTLAPAVKLGILMLLYQCVAAVMEPVCDKRMVSCVSGMARGHKMLLKIQLYSLFLFLLAIAITCGFTNVSYFAA</sequence>
<feature type="transmembrane region" description="Helical" evidence="2">
    <location>
        <begin position="236"/>
        <end position="254"/>
    </location>
</feature>
<dbReference type="EMBL" id="DWWT01000022">
    <property type="protein sequence ID" value="HJC05564.1"/>
    <property type="molecule type" value="Genomic_DNA"/>
</dbReference>
<dbReference type="PROSITE" id="PS51257">
    <property type="entry name" value="PROKAR_LIPOPROTEIN"/>
    <property type="match status" value="1"/>
</dbReference>
<feature type="transmembrane region" description="Helical" evidence="2">
    <location>
        <begin position="131"/>
        <end position="148"/>
    </location>
</feature>
<feature type="transmembrane region" description="Helical" evidence="2">
    <location>
        <begin position="337"/>
        <end position="361"/>
    </location>
</feature>
<keyword evidence="2" id="KW-1133">Transmembrane helix</keyword>
<organism evidence="4 5">
    <name type="scientific">Candidatus Enterocloster excrementipullorum</name>
    <dbReference type="NCBI Taxonomy" id="2838559"/>
    <lineage>
        <taxon>Bacteria</taxon>
        <taxon>Bacillati</taxon>
        <taxon>Bacillota</taxon>
        <taxon>Clostridia</taxon>
        <taxon>Lachnospirales</taxon>
        <taxon>Lachnospiraceae</taxon>
        <taxon>Enterocloster</taxon>
    </lineage>
</organism>
<evidence type="ECO:0000256" key="1">
    <source>
        <dbReference type="SAM" id="MobiDB-lite"/>
    </source>
</evidence>
<comment type="caution">
    <text evidence="4">The sequence shown here is derived from an EMBL/GenBank/DDBJ whole genome shotgun (WGS) entry which is preliminary data.</text>
</comment>
<feature type="transmembrane region" description="Helical" evidence="2">
    <location>
        <begin position="395"/>
        <end position="418"/>
    </location>
</feature>
<evidence type="ECO:0000256" key="2">
    <source>
        <dbReference type="SAM" id="Phobius"/>
    </source>
</evidence>
<keyword evidence="3" id="KW-0732">Signal</keyword>